<dbReference type="Proteomes" id="UP000316304">
    <property type="component" value="Unassembled WGS sequence"/>
</dbReference>
<dbReference type="GO" id="GO:0009311">
    <property type="term" value="P:oligosaccharide metabolic process"/>
    <property type="evidence" value="ECO:0007669"/>
    <property type="project" value="InterPro"/>
</dbReference>
<gene>
    <name evidence="2" type="ORF">Pla52o_20540</name>
</gene>
<evidence type="ECO:0000259" key="1">
    <source>
        <dbReference type="Pfam" id="PF22422"/>
    </source>
</evidence>
<feature type="domain" description="Mannosylglycerate hydrolase MGH1-like glycoside hydrolase" evidence="1">
    <location>
        <begin position="442"/>
        <end position="666"/>
    </location>
</feature>
<keyword evidence="3" id="KW-1185">Reference proteome</keyword>
<dbReference type="GO" id="GO:0004573">
    <property type="term" value="F:Glc3Man9GlcNAc2 oligosaccharide glucosidase activity"/>
    <property type="evidence" value="ECO:0007669"/>
    <property type="project" value="InterPro"/>
</dbReference>
<accession>A0A5C6CHJ7</accession>
<dbReference type="RefSeq" id="WP_146594375.1">
    <property type="nucleotide sequence ID" value="NZ_SJPT01000003.1"/>
</dbReference>
<sequence>MTAEDERLAQSQRREQNWQRWGPYLSERQWGTVREDYSAGGDATWSYFPHDHARSRAYRWGEDGLLGVCDRECRLCFSLGLWNGHDPILKERLFGVTGPEGNHGEDVKECYYYLDSTPTHSYMKALYKYPQSRFPYEELVDVSRSRSRLEPEYELTDSSAFEESRYFDVIAEYAKSDPDDLLIRLTITNRGPQAAALHLVPQLFFRNTWTWDCSDEGCTTRPSMRLAGNVVHTNHESLKQFWFACDAIDANDDWTWLFTDNETNRERHPDLPGESEHYKDAFNDFIVHGNRDSTNPAKRGTKVGAYGLMMLPAGATREIRLRLAHVDSPIVKDVAGGDSATFSKVAFADSFDACFAKRIDEADAFYASRIPPSLSQDRRMIMRQAYAGLLWTKQFYHYSVATWLDGDPQGAPTNELRKLGRNSDWRHLFNRDVISMPDKWEYPWYAAWDLAFHMVPMAHLDTHFAKEQMILFLREWYMHPSGQIPAYEWQLGDVNPPVHAWGVWQVYKASGAPQQRDKEFLARAFQKLLINFTWWVNRKDPRGKNIFAGGFLGLDNIGVFDRSKPLPQGHLEQADGTAWMAFYCGTMLRIAIELAEGDIAYGDMASKFFEHYVAIAEAMNSMDGSGLWDDEDGFYYDHLYVDGKSTPIRVRSLVGLLPLMTGVILEEPIIEKLPGFKRRMNWFLRNRSDLSQHMTYMEREDTTLGKPCNRLLAIPSSDRFRRLISLMLDENEFLSPFGIRSLSAAHHDAPLVFDFGGQRHEVSYMPGESDSAMFGGNSNWRGPIWFPMNFLLIQALKRYYVFYGDDFKVECPTGSGNMMSLKEVARELERRLISIFEVDRNGFRPSHGRVAQYATDPAWKDLVLFYEYFHADQGTGLGASHQTGWTALIATILRSHGAATH</sequence>
<evidence type="ECO:0000313" key="3">
    <source>
        <dbReference type="Proteomes" id="UP000316304"/>
    </source>
</evidence>
<name>A0A5C6CHJ7_9BACT</name>
<protein>
    <submittedName>
        <fullName evidence="2">Mannosyl oligosaccharide glucosidase</fullName>
    </submittedName>
</protein>
<feature type="domain" description="Mannosylglycerate hydrolase MGH1-like glycoside hydrolase" evidence="1">
    <location>
        <begin position="714"/>
        <end position="883"/>
    </location>
</feature>
<dbReference type="InterPro" id="IPR054491">
    <property type="entry name" value="MGH1-like_GH"/>
</dbReference>
<organism evidence="2 3">
    <name type="scientific">Novipirellula galeiformis</name>
    <dbReference type="NCBI Taxonomy" id="2528004"/>
    <lineage>
        <taxon>Bacteria</taxon>
        <taxon>Pseudomonadati</taxon>
        <taxon>Planctomycetota</taxon>
        <taxon>Planctomycetia</taxon>
        <taxon>Pirellulales</taxon>
        <taxon>Pirellulaceae</taxon>
        <taxon>Novipirellula</taxon>
    </lineage>
</organism>
<dbReference type="PANTHER" id="PTHR10412">
    <property type="entry name" value="MANNOSYL-OLIGOSACCHARIDE GLUCOSIDASE"/>
    <property type="match status" value="1"/>
</dbReference>
<dbReference type="InterPro" id="IPR004888">
    <property type="entry name" value="Glycoside_hydrolase_63"/>
</dbReference>
<dbReference type="EMBL" id="SJPT01000003">
    <property type="protein sequence ID" value="TWU24130.1"/>
    <property type="molecule type" value="Genomic_DNA"/>
</dbReference>
<evidence type="ECO:0000313" key="2">
    <source>
        <dbReference type="EMBL" id="TWU24130.1"/>
    </source>
</evidence>
<dbReference type="InterPro" id="IPR012341">
    <property type="entry name" value="6hp_glycosidase-like_sf"/>
</dbReference>
<dbReference type="PANTHER" id="PTHR10412:SF10">
    <property type="entry name" value="GLYCOSYL HYDROLASE FAMILY 63 C-TERMINAL DOMAIN-CONTAINING PROTEIN"/>
    <property type="match status" value="1"/>
</dbReference>
<dbReference type="SUPFAM" id="SSF48208">
    <property type="entry name" value="Six-hairpin glycosidases"/>
    <property type="match status" value="1"/>
</dbReference>
<comment type="caution">
    <text evidence="2">The sequence shown here is derived from an EMBL/GenBank/DDBJ whole genome shotgun (WGS) entry which is preliminary data.</text>
</comment>
<reference evidence="2 3" key="1">
    <citation type="submission" date="2019-02" db="EMBL/GenBank/DDBJ databases">
        <title>Deep-cultivation of Planctomycetes and their phenomic and genomic characterization uncovers novel biology.</title>
        <authorList>
            <person name="Wiegand S."/>
            <person name="Jogler M."/>
            <person name="Boedeker C."/>
            <person name="Pinto D."/>
            <person name="Vollmers J."/>
            <person name="Rivas-Marin E."/>
            <person name="Kohn T."/>
            <person name="Peeters S.H."/>
            <person name="Heuer A."/>
            <person name="Rast P."/>
            <person name="Oberbeckmann S."/>
            <person name="Bunk B."/>
            <person name="Jeske O."/>
            <person name="Meyerdierks A."/>
            <person name="Storesund J.E."/>
            <person name="Kallscheuer N."/>
            <person name="Luecker S."/>
            <person name="Lage O.M."/>
            <person name="Pohl T."/>
            <person name="Merkel B.J."/>
            <person name="Hornburger P."/>
            <person name="Mueller R.-W."/>
            <person name="Bruemmer F."/>
            <person name="Labrenz M."/>
            <person name="Spormann A.M."/>
            <person name="Op Den Camp H."/>
            <person name="Overmann J."/>
            <person name="Amann R."/>
            <person name="Jetten M.S.M."/>
            <person name="Mascher T."/>
            <person name="Medema M.H."/>
            <person name="Devos D.P."/>
            <person name="Kaster A.-K."/>
            <person name="Ovreas L."/>
            <person name="Rohde M."/>
            <person name="Galperin M.Y."/>
            <person name="Jogler C."/>
        </authorList>
    </citation>
    <scope>NUCLEOTIDE SEQUENCE [LARGE SCALE GENOMIC DNA]</scope>
    <source>
        <strain evidence="2 3">Pla52o</strain>
    </source>
</reference>
<dbReference type="OrthoDB" id="9798687at2"/>
<dbReference type="Pfam" id="PF22422">
    <property type="entry name" value="MGH1-like_GH"/>
    <property type="match status" value="2"/>
</dbReference>
<proteinExistence type="predicted"/>
<dbReference type="Gene3D" id="1.50.10.10">
    <property type="match status" value="2"/>
</dbReference>
<dbReference type="AlphaFoldDB" id="A0A5C6CHJ7"/>
<dbReference type="InterPro" id="IPR008928">
    <property type="entry name" value="6-hairpin_glycosidase_sf"/>
</dbReference>